<sequence length="264" mass="30254">MIVTTAGRTDKKMIEKAKLIATELLLRYIPRNKQSVKRLHDLYRCDCLIVGKERLELVPFASDQAFFFHPNSASFRIKRLKKGDKDPFIDACQLSTGMSILDCTMGLASDSIVASFIVGNTGKVIAIEANPYLHYIVKNGLTQWRSEIEEMNHAMRRIETNHGDHLEFLKGLPDHCVDIVYFDPMFEDVILSSDGIAGLRQFASYSSLNERLISEAKRVAKKRIILKDHFRSPNFQMFGFHVNIRKSAKFHYGVIELETNRRTI</sequence>
<dbReference type="InterPro" id="IPR007536">
    <property type="entry name" value="16SrRNA_methylTrfase_J"/>
</dbReference>
<dbReference type="AlphaFoldDB" id="A0AAW6SS35"/>
<dbReference type="EMBL" id="JAROYP010000001">
    <property type="protein sequence ID" value="MDH5159764.1"/>
    <property type="molecule type" value="Genomic_DNA"/>
</dbReference>
<dbReference type="PANTHER" id="PTHR36112">
    <property type="entry name" value="RIBOSOMAL RNA SMALL SUBUNIT METHYLTRANSFERASE J"/>
    <property type="match status" value="1"/>
</dbReference>
<dbReference type="RefSeq" id="WP_280615603.1">
    <property type="nucleotide sequence ID" value="NZ_JAROYP010000001.1"/>
</dbReference>
<dbReference type="Pfam" id="PF04445">
    <property type="entry name" value="SAM_MT"/>
    <property type="match status" value="1"/>
</dbReference>
<comment type="caution">
    <text evidence="1">The sequence shown here is derived from an EMBL/GenBank/DDBJ whole genome shotgun (WGS) entry which is preliminary data.</text>
</comment>
<keyword evidence="1" id="KW-0489">Methyltransferase</keyword>
<dbReference type="PANTHER" id="PTHR36112:SF1">
    <property type="entry name" value="RIBOSOMAL RNA SMALL SUBUNIT METHYLTRANSFERASE J"/>
    <property type="match status" value="1"/>
</dbReference>
<dbReference type="EC" id="2.1.1.-" evidence="1"/>
<dbReference type="InterPro" id="IPR029063">
    <property type="entry name" value="SAM-dependent_MTases_sf"/>
</dbReference>
<proteinExistence type="predicted"/>
<evidence type="ECO:0000313" key="2">
    <source>
        <dbReference type="Proteomes" id="UP001159179"/>
    </source>
</evidence>
<name>A0AAW6SS35_9BACI</name>
<reference evidence="1" key="1">
    <citation type="submission" date="2023-03" db="EMBL/GenBank/DDBJ databases">
        <title>Bacterial isolates from washroom surfaces on a university campus.</title>
        <authorList>
            <person name="Holman D.B."/>
            <person name="Gzyl K.E."/>
            <person name="Taheri A.E."/>
        </authorList>
    </citation>
    <scope>NUCLEOTIDE SEQUENCE</scope>
    <source>
        <strain evidence="1">RD03</strain>
    </source>
</reference>
<dbReference type="SUPFAM" id="SSF53335">
    <property type="entry name" value="S-adenosyl-L-methionine-dependent methyltransferases"/>
    <property type="match status" value="1"/>
</dbReference>
<dbReference type="Gene3D" id="3.40.50.150">
    <property type="entry name" value="Vaccinia Virus protein VP39"/>
    <property type="match status" value="1"/>
</dbReference>
<evidence type="ECO:0000313" key="1">
    <source>
        <dbReference type="EMBL" id="MDH5159764.1"/>
    </source>
</evidence>
<dbReference type="Proteomes" id="UP001159179">
    <property type="component" value="Unassembled WGS sequence"/>
</dbReference>
<dbReference type="GO" id="GO:0008990">
    <property type="term" value="F:rRNA (guanine-N2-)-methyltransferase activity"/>
    <property type="evidence" value="ECO:0007669"/>
    <property type="project" value="InterPro"/>
</dbReference>
<keyword evidence="1" id="KW-0808">Transferase</keyword>
<gene>
    <name evidence="1" type="ORF">P5X88_02385</name>
</gene>
<accession>A0AAW6SS35</accession>
<protein>
    <submittedName>
        <fullName evidence="1">Class I SAM-dependent methyltransferase</fullName>
        <ecNumber evidence="1">2.1.1.-</ecNumber>
    </submittedName>
</protein>
<organism evidence="1 2">
    <name type="scientific">Heyndrickxia oleronia</name>
    <dbReference type="NCBI Taxonomy" id="38875"/>
    <lineage>
        <taxon>Bacteria</taxon>
        <taxon>Bacillati</taxon>
        <taxon>Bacillota</taxon>
        <taxon>Bacilli</taxon>
        <taxon>Bacillales</taxon>
        <taxon>Bacillaceae</taxon>
        <taxon>Heyndrickxia</taxon>
    </lineage>
</organism>